<gene>
    <name evidence="1" type="ORF">DEO27_030665</name>
</gene>
<reference evidence="1" key="1">
    <citation type="submission" date="2019-08" db="EMBL/GenBank/DDBJ databases">
        <title>Comparative genome analysis confer to the adaptation heavy metal polluted environment.</title>
        <authorList>
            <person name="Li Y."/>
        </authorList>
    </citation>
    <scope>NUCLEOTIDE SEQUENCE [LARGE SCALE GENOMIC DNA]</scope>
    <source>
        <strain evidence="1">P1</strain>
    </source>
</reference>
<proteinExistence type="predicted"/>
<dbReference type="KEGG" id="mrub:DEO27_030665"/>
<dbReference type="RefSeq" id="WP_112573064.1">
    <property type="nucleotide sequence ID" value="NZ_CP043450.1"/>
</dbReference>
<sequence>MKPFEIRVGQSQQLLRFEPQTQPNTFKIYAVDKAEDWLNREQARSVDLPPDGSLGTITVHTAHHFDFDGAGAFTGQDLSAMAAQIVLHPQFKTE</sequence>
<dbReference type="Proteomes" id="UP000251402">
    <property type="component" value="Chromosome"/>
</dbReference>
<protein>
    <submittedName>
        <fullName evidence="1">Uncharacterized protein</fullName>
    </submittedName>
</protein>
<name>A0A5C1I921_9SPHI</name>
<dbReference type="AlphaFoldDB" id="A0A5C1I921"/>
<dbReference type="OrthoDB" id="796342at2"/>
<evidence type="ECO:0000313" key="2">
    <source>
        <dbReference type="Proteomes" id="UP000251402"/>
    </source>
</evidence>
<dbReference type="EMBL" id="CP043450">
    <property type="protein sequence ID" value="QEM14196.1"/>
    <property type="molecule type" value="Genomic_DNA"/>
</dbReference>
<evidence type="ECO:0000313" key="1">
    <source>
        <dbReference type="EMBL" id="QEM14196.1"/>
    </source>
</evidence>
<accession>A0A5C1I921</accession>
<keyword evidence="2" id="KW-1185">Reference proteome</keyword>
<organism evidence="1 2">
    <name type="scientific">Mucilaginibacter rubeus</name>
    <dbReference type="NCBI Taxonomy" id="2027860"/>
    <lineage>
        <taxon>Bacteria</taxon>
        <taxon>Pseudomonadati</taxon>
        <taxon>Bacteroidota</taxon>
        <taxon>Sphingobacteriia</taxon>
        <taxon>Sphingobacteriales</taxon>
        <taxon>Sphingobacteriaceae</taxon>
        <taxon>Mucilaginibacter</taxon>
    </lineage>
</organism>